<proteinExistence type="predicted"/>
<sequence length="27" mass="3052">MIRKSSHGEGLWAVPITELASYRCCRS</sequence>
<accession>A0A098BEP0</accession>
<dbReference type="AlphaFoldDB" id="A0A098BEP0"/>
<name>A0A098BEP0_9NOCA</name>
<evidence type="ECO:0000313" key="1">
    <source>
        <dbReference type="EMBL" id="CDZ87184.1"/>
    </source>
</evidence>
<gene>
    <name evidence="1" type="ORF">RHRU231_230012</name>
</gene>
<organism evidence="1 2">
    <name type="scientific">Rhodococcus ruber</name>
    <dbReference type="NCBI Taxonomy" id="1830"/>
    <lineage>
        <taxon>Bacteria</taxon>
        <taxon>Bacillati</taxon>
        <taxon>Actinomycetota</taxon>
        <taxon>Actinomycetes</taxon>
        <taxon>Mycobacteriales</taxon>
        <taxon>Nocardiaceae</taxon>
        <taxon>Rhodococcus</taxon>
    </lineage>
</organism>
<dbReference type="EMBL" id="CCSD01000032">
    <property type="protein sequence ID" value="CDZ87184.1"/>
    <property type="molecule type" value="Genomic_DNA"/>
</dbReference>
<dbReference type="Proteomes" id="UP000042997">
    <property type="component" value="Unassembled WGS sequence"/>
</dbReference>
<reference evidence="1 2" key="1">
    <citation type="journal article" date="2014" name="Genome Announc.">
        <title>Draft Genome Sequence of Propane- and Butane-Oxidizing Actinobacterium Rhodococcus ruber IEGM 231.</title>
        <authorList>
            <person name="Ivshina I.B."/>
            <person name="Kuyukina M.S."/>
            <person name="Krivoruchko A.V."/>
            <person name="Barbe V."/>
            <person name="Fischer C."/>
        </authorList>
    </citation>
    <scope>NUCLEOTIDE SEQUENCE [LARGE SCALE GENOMIC DNA]</scope>
</reference>
<protein>
    <submittedName>
        <fullName evidence="1">Uncharacterized protein</fullName>
    </submittedName>
</protein>
<evidence type="ECO:0000313" key="2">
    <source>
        <dbReference type="Proteomes" id="UP000042997"/>
    </source>
</evidence>